<dbReference type="PROSITE" id="PS51257">
    <property type="entry name" value="PROKAR_LIPOPROTEIN"/>
    <property type="match status" value="1"/>
</dbReference>
<dbReference type="InterPro" id="IPR010438">
    <property type="entry name" value="Lambda_Bor"/>
</dbReference>
<proteinExistence type="predicted"/>
<protein>
    <recommendedName>
        <fullName evidence="4">Bor protein</fullName>
    </recommendedName>
</protein>
<dbReference type="EMBL" id="ALWO02000023">
    <property type="protein sequence ID" value="EOZ98748.1"/>
    <property type="molecule type" value="Genomic_DNA"/>
</dbReference>
<comment type="caution">
    <text evidence="2">The sequence shown here is derived from an EMBL/GenBank/DDBJ whole genome shotgun (WGS) entry which is preliminary data.</text>
</comment>
<evidence type="ECO:0000313" key="3">
    <source>
        <dbReference type="Proteomes" id="UP000006073"/>
    </source>
</evidence>
<gene>
    <name evidence="2" type="ORF">A33Q_1402</name>
</gene>
<dbReference type="OrthoDB" id="1453440at2"/>
<reference evidence="2 3" key="1">
    <citation type="journal article" date="2013" name="Genome Announc.">
        <title>Draft Genome Sequence of Indibacter alkaliphilus Strain LW1T, Isolated from Lonar Lake, a Haloalkaline Lake in the Buldana District of Maharashtra, India.</title>
        <authorList>
            <person name="Singh A."/>
            <person name="Kumar Jangir P."/>
            <person name="Sharma R."/>
            <person name="Singh A."/>
            <person name="Kumar Pinnaka A."/>
            <person name="Shivaji S."/>
        </authorList>
    </citation>
    <scope>NUCLEOTIDE SEQUENCE [LARGE SCALE GENOMIC DNA]</scope>
    <source>
        <strain evidence="3">CCUG 57479 / KCTC 22604 / LW1</strain>
    </source>
</reference>
<dbReference type="Pfam" id="PF06291">
    <property type="entry name" value="Lambda_Bor"/>
    <property type="match status" value="1"/>
</dbReference>
<evidence type="ECO:0000256" key="1">
    <source>
        <dbReference type="SAM" id="SignalP"/>
    </source>
</evidence>
<dbReference type="AlphaFoldDB" id="S2E8V6"/>
<dbReference type="Proteomes" id="UP000006073">
    <property type="component" value="Unassembled WGS sequence"/>
</dbReference>
<feature type="chain" id="PRO_5004508143" description="Bor protein" evidence="1">
    <location>
        <begin position="20"/>
        <end position="97"/>
    </location>
</feature>
<dbReference type="RefSeq" id="WP_009032697.1">
    <property type="nucleotide sequence ID" value="NZ_ALWO02000023.1"/>
</dbReference>
<organism evidence="2 3">
    <name type="scientific">Indibacter alkaliphilus (strain CCUG 57479 / KCTC 22604 / LW1)</name>
    <dbReference type="NCBI Taxonomy" id="1189612"/>
    <lineage>
        <taxon>Bacteria</taxon>
        <taxon>Pseudomonadati</taxon>
        <taxon>Bacteroidota</taxon>
        <taxon>Cytophagia</taxon>
        <taxon>Cytophagales</taxon>
        <taxon>Cyclobacteriaceae</taxon>
    </lineage>
</organism>
<evidence type="ECO:0000313" key="2">
    <source>
        <dbReference type="EMBL" id="EOZ98748.1"/>
    </source>
</evidence>
<keyword evidence="1" id="KW-0732">Signal</keyword>
<keyword evidence="3" id="KW-1185">Reference proteome</keyword>
<feature type="signal peptide" evidence="1">
    <location>
        <begin position="1"/>
        <end position="19"/>
    </location>
</feature>
<evidence type="ECO:0008006" key="4">
    <source>
        <dbReference type="Google" id="ProtNLM"/>
    </source>
</evidence>
<name>S2E8V6_INDAL</name>
<dbReference type="eggNOG" id="ENOG5032X3J">
    <property type="taxonomic scope" value="Bacteria"/>
</dbReference>
<dbReference type="STRING" id="1189612.A33Q_1402"/>
<sequence length="97" mass="10679">MKKLILNAAMMVMSTGLLTSCYTQTYTVGMGPQRGIEVKDRSHYLVYGLAPLKTADPVKMAGETEDYEVTIQHTFVDGLINAITFGLYTPTTTKVVK</sequence>
<accession>S2E8V6</accession>